<sequence length="165" mass="16856">MAGTARPRSVSVTPIGDFDLIDAPDGVQPGDILLAWVTSTGDVDDIDISGGAPWVALAEDTSVFSTRMYAQVAGPTNPSTYAIELGDDARGLVSVAHLRGATLSSLVIAVDAGDVAPGTGIPCPDASPGVAGGTEVRYAAAQHFVDIEFVPLGYREEDQGGDLSL</sequence>
<comment type="caution">
    <text evidence="1">The sequence shown here is derived from an EMBL/GenBank/DDBJ whole genome shotgun (WGS) entry which is preliminary data.</text>
</comment>
<dbReference type="AlphaFoldDB" id="A0A931A4V6"/>
<proteinExistence type="predicted"/>
<feature type="non-terminal residue" evidence="1">
    <location>
        <position position="165"/>
    </location>
</feature>
<organism evidence="1 2">
    <name type="scientific">Nonomuraea cypriaca</name>
    <dbReference type="NCBI Taxonomy" id="1187855"/>
    <lineage>
        <taxon>Bacteria</taxon>
        <taxon>Bacillati</taxon>
        <taxon>Actinomycetota</taxon>
        <taxon>Actinomycetes</taxon>
        <taxon>Streptosporangiales</taxon>
        <taxon>Streptosporangiaceae</taxon>
        <taxon>Nonomuraea</taxon>
    </lineage>
</organism>
<dbReference type="RefSeq" id="WP_195895291.1">
    <property type="nucleotide sequence ID" value="NZ_JADOGI010000026.1"/>
</dbReference>
<gene>
    <name evidence="1" type="ORF">ITP53_11240</name>
</gene>
<dbReference type="EMBL" id="JADOGI010000026">
    <property type="protein sequence ID" value="MBF8186312.1"/>
    <property type="molecule type" value="Genomic_DNA"/>
</dbReference>
<protein>
    <submittedName>
        <fullName evidence="1">Uncharacterized protein</fullName>
    </submittedName>
</protein>
<name>A0A931A4V6_9ACTN</name>
<accession>A0A931A4V6</accession>
<keyword evidence="2" id="KW-1185">Reference proteome</keyword>
<evidence type="ECO:0000313" key="2">
    <source>
        <dbReference type="Proteomes" id="UP000605361"/>
    </source>
</evidence>
<evidence type="ECO:0000313" key="1">
    <source>
        <dbReference type="EMBL" id="MBF8186312.1"/>
    </source>
</evidence>
<dbReference type="Proteomes" id="UP000605361">
    <property type="component" value="Unassembled WGS sequence"/>
</dbReference>
<reference evidence="1" key="1">
    <citation type="submission" date="2020-11" db="EMBL/GenBank/DDBJ databases">
        <title>Whole-genome analyses of Nonomuraea sp. K274.</title>
        <authorList>
            <person name="Veyisoglu A."/>
        </authorList>
    </citation>
    <scope>NUCLEOTIDE SEQUENCE</scope>
    <source>
        <strain evidence="1">K274</strain>
    </source>
</reference>